<dbReference type="PROSITE" id="PS51900">
    <property type="entry name" value="CB"/>
    <property type="match status" value="1"/>
</dbReference>
<dbReference type="Gene3D" id="1.10.443.10">
    <property type="entry name" value="Intergrase catalytic core"/>
    <property type="match status" value="1"/>
</dbReference>
<dbReference type="Pfam" id="PF00589">
    <property type="entry name" value="Phage_integrase"/>
    <property type="match status" value="1"/>
</dbReference>
<protein>
    <submittedName>
        <fullName evidence="8">Site-specific integrase</fullName>
    </submittedName>
</protein>
<comment type="similarity">
    <text evidence="1">Belongs to the 'phage' integrase family.</text>
</comment>
<proteinExistence type="inferred from homology"/>
<dbReference type="SUPFAM" id="SSF56349">
    <property type="entry name" value="DNA breaking-rejoining enzymes"/>
    <property type="match status" value="1"/>
</dbReference>
<gene>
    <name evidence="8" type="ORF">AADG42_06550</name>
</gene>
<keyword evidence="2" id="KW-0229">DNA integration</keyword>
<keyword evidence="3 5" id="KW-0238">DNA-binding</keyword>
<dbReference type="PROSITE" id="PS51898">
    <property type="entry name" value="TYR_RECOMBINASE"/>
    <property type="match status" value="1"/>
</dbReference>
<dbReference type="PANTHER" id="PTHR30629">
    <property type="entry name" value="PROPHAGE INTEGRASE"/>
    <property type="match status" value="1"/>
</dbReference>
<feature type="domain" description="Core-binding (CB)" evidence="7">
    <location>
        <begin position="76"/>
        <end position="160"/>
    </location>
</feature>
<keyword evidence="9" id="KW-1185">Reference proteome</keyword>
<evidence type="ECO:0000256" key="3">
    <source>
        <dbReference type="ARBA" id="ARBA00023125"/>
    </source>
</evidence>
<name>A0ABZ3FLP0_9ACTN</name>
<evidence type="ECO:0000256" key="2">
    <source>
        <dbReference type="ARBA" id="ARBA00022908"/>
    </source>
</evidence>
<evidence type="ECO:0000259" key="7">
    <source>
        <dbReference type="PROSITE" id="PS51900"/>
    </source>
</evidence>
<dbReference type="RefSeq" id="WP_425308417.1">
    <property type="nucleotide sequence ID" value="NZ_CP154795.1"/>
</dbReference>
<evidence type="ECO:0000313" key="8">
    <source>
        <dbReference type="EMBL" id="XAN06973.1"/>
    </source>
</evidence>
<dbReference type="InterPro" id="IPR013762">
    <property type="entry name" value="Integrase-like_cat_sf"/>
</dbReference>
<dbReference type="InterPro" id="IPR050808">
    <property type="entry name" value="Phage_Integrase"/>
</dbReference>
<accession>A0ABZ3FLP0</accession>
<keyword evidence="4" id="KW-0233">DNA recombination</keyword>
<dbReference type="InterPro" id="IPR004107">
    <property type="entry name" value="Integrase_SAM-like_N"/>
</dbReference>
<dbReference type="Gene3D" id="1.10.150.130">
    <property type="match status" value="1"/>
</dbReference>
<evidence type="ECO:0000256" key="5">
    <source>
        <dbReference type="PROSITE-ProRule" id="PRU01248"/>
    </source>
</evidence>
<dbReference type="InterPro" id="IPR002104">
    <property type="entry name" value="Integrase_catalytic"/>
</dbReference>
<evidence type="ECO:0000256" key="1">
    <source>
        <dbReference type="ARBA" id="ARBA00008857"/>
    </source>
</evidence>
<feature type="domain" description="Tyr recombinase" evidence="6">
    <location>
        <begin position="182"/>
        <end position="379"/>
    </location>
</feature>
<sequence length="388" mass="43673">MGHARRRRSWGKLRKLPSKRWQASYVGPDLARHLAPDTFDDEDAARGWLARERSLIENEQWTPPAERAKFKRTSGYTFEEYANEWLPKRRTRTGEKLKPRTLSDYRRYLDDDLLPEFGALPLRQVTVAAVQEWFDGMDPETPTRRAHAYQLLRAICTTAHEEGLMTSNPCTISGGGRTNRAKRIRPATPAEFLAIANNMPERLRMAVLLGGWCALRYGEIAELRRKDVDTKNGVVRIARGVTWPMTRDEATGKLTGSAVVSTPKSEAGDREVHVPPHLVAELAEHVKKHADPGRNGLLFPNSTGGHIHPRTFGWRFHQARKEAGRPDLRFHDLRHSSAVLAAMSGATIKELMSRLGHSTPAAAMRYQHAAEGRDRAIAAAMSKFAQNE</sequence>
<dbReference type="InterPro" id="IPR011010">
    <property type="entry name" value="DNA_brk_join_enz"/>
</dbReference>
<dbReference type="InterPro" id="IPR058717">
    <property type="entry name" value="Phage_L5_Integrase_N"/>
</dbReference>
<dbReference type="Pfam" id="PF26003">
    <property type="entry name" value="Integrase_N_phage"/>
    <property type="match status" value="1"/>
</dbReference>
<reference evidence="8 9" key="1">
    <citation type="submission" date="2024-04" db="EMBL/GenBank/DDBJ databases">
        <title>Isolation of an actinomycete strain from pig manure.</title>
        <authorList>
            <person name="Gong T."/>
            <person name="Yu Z."/>
            <person name="An M."/>
            <person name="Wei C."/>
            <person name="Yang W."/>
            <person name="Liu L."/>
        </authorList>
    </citation>
    <scope>NUCLEOTIDE SEQUENCE [LARGE SCALE GENOMIC DNA]</scope>
    <source>
        <strain evidence="8 9">ZF39</strain>
    </source>
</reference>
<organism evidence="8 9">
    <name type="scientific">Ammonicoccus fulvus</name>
    <dbReference type="NCBI Taxonomy" id="3138240"/>
    <lineage>
        <taxon>Bacteria</taxon>
        <taxon>Bacillati</taxon>
        <taxon>Actinomycetota</taxon>
        <taxon>Actinomycetes</taxon>
        <taxon>Propionibacteriales</taxon>
        <taxon>Propionibacteriaceae</taxon>
        <taxon>Ammonicoccus</taxon>
    </lineage>
</organism>
<evidence type="ECO:0000259" key="6">
    <source>
        <dbReference type="PROSITE" id="PS51898"/>
    </source>
</evidence>
<evidence type="ECO:0000256" key="4">
    <source>
        <dbReference type="ARBA" id="ARBA00023172"/>
    </source>
</evidence>
<dbReference type="Pfam" id="PF14659">
    <property type="entry name" value="Phage_int_SAM_3"/>
    <property type="match status" value="1"/>
</dbReference>
<evidence type="ECO:0000313" key="9">
    <source>
        <dbReference type="Proteomes" id="UP001442841"/>
    </source>
</evidence>
<dbReference type="InterPro" id="IPR044068">
    <property type="entry name" value="CB"/>
</dbReference>
<dbReference type="Proteomes" id="UP001442841">
    <property type="component" value="Chromosome"/>
</dbReference>
<dbReference type="InterPro" id="IPR010998">
    <property type="entry name" value="Integrase_recombinase_N"/>
</dbReference>
<dbReference type="EMBL" id="CP154795">
    <property type="protein sequence ID" value="XAN06973.1"/>
    <property type="molecule type" value="Genomic_DNA"/>
</dbReference>
<dbReference type="PANTHER" id="PTHR30629:SF2">
    <property type="entry name" value="PROPHAGE INTEGRASE INTS-RELATED"/>
    <property type="match status" value="1"/>
</dbReference>
<dbReference type="CDD" id="cd01189">
    <property type="entry name" value="INT_ICEBs1_C_like"/>
    <property type="match status" value="1"/>
</dbReference>